<name>A0A916U8J7_9BURK</name>
<keyword evidence="3" id="KW-1185">Reference proteome</keyword>
<sequence>MNYLKQFSASAALFLAVLGTAQAQVKVDNAWVRATVPQQKATGAFMQLSSAKDTRLVEAKSPVAGIVEIHQMAMQDNVMKMRQVAFLDMPAGQALELKPGGFHIMLMDLKAQVKDGDKVPVTLVFEGKDKKKETLEVTAIARPLNSSAADANSHSH</sequence>
<organism evidence="2 3">
    <name type="scientific">Undibacterium terreum</name>
    <dbReference type="NCBI Taxonomy" id="1224302"/>
    <lineage>
        <taxon>Bacteria</taxon>
        <taxon>Pseudomonadati</taxon>
        <taxon>Pseudomonadota</taxon>
        <taxon>Betaproteobacteria</taxon>
        <taxon>Burkholderiales</taxon>
        <taxon>Oxalobacteraceae</taxon>
        <taxon>Undibacterium</taxon>
    </lineage>
</organism>
<dbReference type="PANTHER" id="PTHR36302:SF1">
    <property type="entry name" value="COPPER CHAPERONE PCU(A)C"/>
    <property type="match status" value="1"/>
</dbReference>
<protein>
    <submittedName>
        <fullName evidence="2">Transporter</fullName>
    </submittedName>
</protein>
<proteinExistence type="predicted"/>
<dbReference type="PANTHER" id="PTHR36302">
    <property type="entry name" value="BLR7088 PROTEIN"/>
    <property type="match status" value="1"/>
</dbReference>
<gene>
    <name evidence="2" type="ORF">GCM10011396_08480</name>
</gene>
<dbReference type="InterPro" id="IPR058248">
    <property type="entry name" value="Lxx211020-like"/>
</dbReference>
<dbReference type="RefSeq" id="WP_188564708.1">
    <property type="nucleotide sequence ID" value="NZ_BMED01000001.1"/>
</dbReference>
<dbReference type="InterPro" id="IPR036182">
    <property type="entry name" value="PCuAC_sf"/>
</dbReference>
<dbReference type="Gene3D" id="2.60.40.1890">
    <property type="entry name" value="PCu(A)C copper chaperone"/>
    <property type="match status" value="1"/>
</dbReference>
<dbReference type="EMBL" id="BMED01000001">
    <property type="protein sequence ID" value="GGC63791.1"/>
    <property type="molecule type" value="Genomic_DNA"/>
</dbReference>
<evidence type="ECO:0000313" key="3">
    <source>
        <dbReference type="Proteomes" id="UP000637423"/>
    </source>
</evidence>
<comment type="caution">
    <text evidence="2">The sequence shown here is derived from an EMBL/GenBank/DDBJ whole genome shotgun (WGS) entry which is preliminary data.</text>
</comment>
<feature type="signal peptide" evidence="1">
    <location>
        <begin position="1"/>
        <end position="23"/>
    </location>
</feature>
<dbReference type="Proteomes" id="UP000637423">
    <property type="component" value="Unassembled WGS sequence"/>
</dbReference>
<dbReference type="AlphaFoldDB" id="A0A916U8J7"/>
<evidence type="ECO:0000256" key="1">
    <source>
        <dbReference type="SAM" id="SignalP"/>
    </source>
</evidence>
<reference evidence="2" key="2">
    <citation type="submission" date="2020-09" db="EMBL/GenBank/DDBJ databases">
        <authorList>
            <person name="Sun Q."/>
            <person name="Zhou Y."/>
        </authorList>
    </citation>
    <scope>NUCLEOTIDE SEQUENCE</scope>
    <source>
        <strain evidence="2">CGMCC 1.10998</strain>
    </source>
</reference>
<reference evidence="2" key="1">
    <citation type="journal article" date="2014" name="Int. J. Syst. Evol. Microbiol.">
        <title>Complete genome sequence of Corynebacterium casei LMG S-19264T (=DSM 44701T), isolated from a smear-ripened cheese.</title>
        <authorList>
            <consortium name="US DOE Joint Genome Institute (JGI-PGF)"/>
            <person name="Walter F."/>
            <person name="Albersmeier A."/>
            <person name="Kalinowski J."/>
            <person name="Ruckert C."/>
        </authorList>
    </citation>
    <scope>NUCLEOTIDE SEQUENCE</scope>
    <source>
        <strain evidence="2">CGMCC 1.10998</strain>
    </source>
</reference>
<accession>A0A916U8J7</accession>
<evidence type="ECO:0000313" key="2">
    <source>
        <dbReference type="EMBL" id="GGC63791.1"/>
    </source>
</evidence>
<keyword evidence="1" id="KW-0732">Signal</keyword>
<feature type="chain" id="PRO_5037111124" evidence="1">
    <location>
        <begin position="24"/>
        <end position="156"/>
    </location>
</feature>
<dbReference type="SUPFAM" id="SSF110087">
    <property type="entry name" value="DR1885-like metal-binding protein"/>
    <property type="match status" value="1"/>
</dbReference>
<dbReference type="Pfam" id="PF04314">
    <property type="entry name" value="PCuAC"/>
    <property type="match status" value="1"/>
</dbReference>
<dbReference type="InterPro" id="IPR007410">
    <property type="entry name" value="LpqE-like"/>
</dbReference>